<dbReference type="AlphaFoldDB" id="A0A7J0BIQ5"/>
<dbReference type="EMBL" id="BLVO01000013">
    <property type="protein sequence ID" value="GFM33653.1"/>
    <property type="molecule type" value="Genomic_DNA"/>
</dbReference>
<gene>
    <name evidence="3" type="ORF">DSM101010T_20180</name>
</gene>
<accession>A0A7J0BIQ5</accession>
<dbReference type="InterPro" id="IPR002931">
    <property type="entry name" value="Transglutaminase-like"/>
</dbReference>
<feature type="region of interest" description="Disordered" evidence="1">
    <location>
        <begin position="367"/>
        <end position="421"/>
    </location>
</feature>
<dbReference type="SUPFAM" id="SSF54001">
    <property type="entry name" value="Cysteine proteinases"/>
    <property type="match status" value="1"/>
</dbReference>
<evidence type="ECO:0000256" key="1">
    <source>
        <dbReference type="SAM" id="MobiDB-lite"/>
    </source>
</evidence>
<evidence type="ECO:0000313" key="4">
    <source>
        <dbReference type="Proteomes" id="UP000503840"/>
    </source>
</evidence>
<evidence type="ECO:0000313" key="3">
    <source>
        <dbReference type="EMBL" id="GFM33653.1"/>
    </source>
</evidence>
<dbReference type="InterPro" id="IPR038765">
    <property type="entry name" value="Papain-like_cys_pep_sf"/>
</dbReference>
<proteinExistence type="predicted"/>
<dbReference type="PANTHER" id="PTHR33490:SF3">
    <property type="entry name" value="CONSERVED INTEGRAL MEMBRANE PROTEIN"/>
    <property type="match status" value="1"/>
</dbReference>
<dbReference type="RefSeq" id="WP_174405295.1">
    <property type="nucleotide sequence ID" value="NZ_BLVO01000013.1"/>
</dbReference>
<name>A0A7J0BIQ5_9BACT</name>
<protein>
    <recommendedName>
        <fullName evidence="2">Transglutaminase-like domain-containing protein</fullName>
    </recommendedName>
</protein>
<sequence length="618" mass="68419">MPSRLFPALPHRLAFMVIMAVLLACGTAGKDAHARNVRVRGNMDSLISFELSKTVIDTDAASTFHLSFVVPKSYSSPTFSQVVHDFNLQFTPQPDKQTTYTDNRGNEIVEGQWNTPPSAVTAQVRFKAANTTKLGTLRSTAPFPVVNIPREAVDYLFGSEQVQTDDPRIRDLARELTTGAQTQYDAVQRICEWIVDNVRYVNPPQRFDALFSLDTGTGNCQNFSHLAAALMRTVGIPVRVVNGITLDEPYDIALSGDVMRTRMGLGRHSWIEVWFPDLGWTPYNPQSTAMFIANRFIRIEVGLDNRETVNDSKVKWITRRGSTRRPNVQEVFASEFGSDSVSLTGKEYADGPLKRLMLPVVEAGTPVAAIPDSDPPAQEGRKTGQKARRHAGKTTEPDATYPAKPPRLKPRTTTGKAGKTQLKKGAAVALGNMDFPQNIDFSTYSDAPETLNGVMTLNRNFMVETAEYATTRLRQYAQVFTLPRALSLKDISLALHRYGGGGSLWIDLMEDDAGKPGELVATSEIIPVSGISMRPGYRWVTFPFRLHTASLGQNTLTLKSGNYWIGLGYTGDPVINWFFTYGKPVGPEGGTRFRDALLSDWGGALSYEFNYRVRGVVR</sequence>
<reference evidence="3 4" key="1">
    <citation type="submission" date="2020-05" db="EMBL/GenBank/DDBJ databases">
        <title>Draft genome sequence of Desulfovibrio sp. strain HN2T.</title>
        <authorList>
            <person name="Ueno A."/>
            <person name="Tamazawa S."/>
            <person name="Tamamura S."/>
            <person name="Murakami T."/>
            <person name="Kiyama T."/>
            <person name="Inomata H."/>
            <person name="Amano Y."/>
            <person name="Miyakawa K."/>
            <person name="Tamaki H."/>
            <person name="Naganuma T."/>
            <person name="Kaneko K."/>
        </authorList>
    </citation>
    <scope>NUCLEOTIDE SEQUENCE [LARGE SCALE GENOMIC DNA]</scope>
    <source>
        <strain evidence="3 4">HN2</strain>
    </source>
</reference>
<comment type="caution">
    <text evidence="3">The sequence shown here is derived from an EMBL/GenBank/DDBJ whole genome shotgun (WGS) entry which is preliminary data.</text>
</comment>
<organism evidence="3 4">
    <name type="scientific">Desulfovibrio subterraneus</name>
    <dbReference type="NCBI Taxonomy" id="2718620"/>
    <lineage>
        <taxon>Bacteria</taxon>
        <taxon>Pseudomonadati</taxon>
        <taxon>Thermodesulfobacteriota</taxon>
        <taxon>Desulfovibrionia</taxon>
        <taxon>Desulfovibrionales</taxon>
        <taxon>Desulfovibrionaceae</taxon>
        <taxon>Desulfovibrio</taxon>
    </lineage>
</organism>
<dbReference type="Proteomes" id="UP000503840">
    <property type="component" value="Unassembled WGS sequence"/>
</dbReference>
<evidence type="ECO:0000259" key="2">
    <source>
        <dbReference type="SMART" id="SM00460"/>
    </source>
</evidence>
<dbReference type="SMART" id="SM00460">
    <property type="entry name" value="TGc"/>
    <property type="match status" value="1"/>
</dbReference>
<feature type="domain" description="Transglutaminase-like" evidence="2">
    <location>
        <begin position="212"/>
        <end position="287"/>
    </location>
</feature>
<dbReference type="Pfam" id="PF01841">
    <property type="entry name" value="Transglut_core"/>
    <property type="match status" value="1"/>
</dbReference>
<dbReference type="PROSITE" id="PS51257">
    <property type="entry name" value="PROKAR_LIPOPROTEIN"/>
    <property type="match status" value="1"/>
</dbReference>
<dbReference type="PANTHER" id="PTHR33490">
    <property type="entry name" value="BLR5614 PROTEIN-RELATED"/>
    <property type="match status" value="1"/>
</dbReference>
<dbReference type="Gene3D" id="3.10.620.30">
    <property type="match status" value="1"/>
</dbReference>
<feature type="compositionally biased region" description="Basic residues" evidence="1">
    <location>
        <begin position="383"/>
        <end position="392"/>
    </location>
</feature>
<keyword evidence="4" id="KW-1185">Reference proteome</keyword>